<keyword evidence="2" id="KW-0812">Transmembrane</keyword>
<gene>
    <name evidence="3" type="ORF">CB5_LOCUS21401</name>
</gene>
<organism evidence="3">
    <name type="scientific">Ananas comosus var. bracteatus</name>
    <name type="common">red pineapple</name>
    <dbReference type="NCBI Taxonomy" id="296719"/>
    <lineage>
        <taxon>Eukaryota</taxon>
        <taxon>Viridiplantae</taxon>
        <taxon>Streptophyta</taxon>
        <taxon>Embryophyta</taxon>
        <taxon>Tracheophyta</taxon>
        <taxon>Spermatophyta</taxon>
        <taxon>Magnoliopsida</taxon>
        <taxon>Liliopsida</taxon>
        <taxon>Poales</taxon>
        <taxon>Bromeliaceae</taxon>
        <taxon>Bromelioideae</taxon>
        <taxon>Ananas</taxon>
    </lineage>
</organism>
<keyword evidence="2" id="KW-0472">Membrane</keyword>
<sequence length="181" mass="20165">MRLSSSLHSPIVPHFSDRGSPRRRTVKIRRDGIHRCIGVRAATRDDERTDGNDGSDGQLVDSDLPALRRRIREVGSRDKGGIVLPLSNRVISVGTQYRRAIFESEACQVRAAVRLDPASAPPTSEEGRERRRRPPRLEIGVTVTVSVFVPVPVLVIMLYVVDVAQGVLDLMHHQDTNEEDC</sequence>
<name>A0A6V7Q595_ANACO</name>
<evidence type="ECO:0000256" key="2">
    <source>
        <dbReference type="SAM" id="Phobius"/>
    </source>
</evidence>
<dbReference type="AlphaFoldDB" id="A0A6V7Q595"/>
<protein>
    <submittedName>
        <fullName evidence="3">Uncharacterized protein</fullName>
    </submittedName>
</protein>
<reference evidence="3" key="1">
    <citation type="submission" date="2020-07" db="EMBL/GenBank/DDBJ databases">
        <authorList>
            <person name="Lin J."/>
        </authorList>
    </citation>
    <scope>NUCLEOTIDE SEQUENCE</scope>
</reference>
<evidence type="ECO:0000313" key="3">
    <source>
        <dbReference type="EMBL" id="CAD1838190.1"/>
    </source>
</evidence>
<keyword evidence="2" id="KW-1133">Transmembrane helix</keyword>
<evidence type="ECO:0000256" key="1">
    <source>
        <dbReference type="SAM" id="MobiDB-lite"/>
    </source>
</evidence>
<feature type="transmembrane region" description="Helical" evidence="2">
    <location>
        <begin position="137"/>
        <end position="161"/>
    </location>
</feature>
<dbReference type="EMBL" id="LR862133">
    <property type="protein sequence ID" value="CAD1838190.1"/>
    <property type="molecule type" value="Genomic_DNA"/>
</dbReference>
<proteinExistence type="predicted"/>
<accession>A0A6V7Q595</accession>
<feature type="region of interest" description="Disordered" evidence="1">
    <location>
        <begin position="1"/>
        <end position="24"/>
    </location>
</feature>